<organism evidence="5 6">
    <name type="scientific">Collybia nuda</name>
    <dbReference type="NCBI Taxonomy" id="64659"/>
    <lineage>
        <taxon>Eukaryota</taxon>
        <taxon>Fungi</taxon>
        <taxon>Dikarya</taxon>
        <taxon>Basidiomycota</taxon>
        <taxon>Agaricomycotina</taxon>
        <taxon>Agaricomycetes</taxon>
        <taxon>Agaricomycetidae</taxon>
        <taxon>Agaricales</taxon>
        <taxon>Tricholomatineae</taxon>
        <taxon>Clitocybaceae</taxon>
        <taxon>Collybia</taxon>
    </lineage>
</organism>
<dbReference type="PROSITE" id="PS50011">
    <property type="entry name" value="PROTEIN_KINASE_DOM"/>
    <property type="match status" value="1"/>
</dbReference>
<gene>
    <name evidence="5" type="ORF">BDZ94DRAFT_188117</name>
</gene>
<reference evidence="5" key="1">
    <citation type="submission" date="2020-11" db="EMBL/GenBank/DDBJ databases">
        <authorList>
            <consortium name="DOE Joint Genome Institute"/>
            <person name="Ahrendt S."/>
            <person name="Riley R."/>
            <person name="Andreopoulos W."/>
            <person name="Labutti K."/>
            <person name="Pangilinan J."/>
            <person name="Ruiz-Duenas F.J."/>
            <person name="Barrasa J.M."/>
            <person name="Sanchez-Garcia M."/>
            <person name="Camarero S."/>
            <person name="Miyauchi S."/>
            <person name="Serrano A."/>
            <person name="Linde D."/>
            <person name="Babiker R."/>
            <person name="Drula E."/>
            <person name="Ayuso-Fernandez I."/>
            <person name="Pacheco R."/>
            <person name="Padilla G."/>
            <person name="Ferreira P."/>
            <person name="Barriuso J."/>
            <person name="Kellner H."/>
            <person name="Castanera R."/>
            <person name="Alfaro M."/>
            <person name="Ramirez L."/>
            <person name="Pisabarro A.G."/>
            <person name="Kuo A."/>
            <person name="Tritt A."/>
            <person name="Lipzen A."/>
            <person name="He G."/>
            <person name="Yan M."/>
            <person name="Ng V."/>
            <person name="Cullen D."/>
            <person name="Martin F."/>
            <person name="Rosso M.-N."/>
            <person name="Henrissat B."/>
            <person name="Hibbett D."/>
            <person name="Martinez A.T."/>
            <person name="Grigoriev I.V."/>
        </authorList>
    </citation>
    <scope>NUCLEOTIDE SEQUENCE</scope>
    <source>
        <strain evidence="5">CBS 247.69</strain>
    </source>
</reference>
<comment type="caution">
    <text evidence="5">The sequence shown here is derived from an EMBL/GenBank/DDBJ whole genome shotgun (WGS) entry which is preliminary data.</text>
</comment>
<evidence type="ECO:0000313" key="6">
    <source>
        <dbReference type="Proteomes" id="UP000807353"/>
    </source>
</evidence>
<evidence type="ECO:0000313" key="5">
    <source>
        <dbReference type="EMBL" id="KAF9457791.1"/>
    </source>
</evidence>
<dbReference type="Proteomes" id="UP000807353">
    <property type="component" value="Unassembled WGS sequence"/>
</dbReference>
<proteinExistence type="predicted"/>
<keyword evidence="1" id="KW-0547">Nucleotide-binding</keyword>
<sequence length="268" mass="29672">MGILEGLMITSSFSVAEGGFATIYRGTLRQNGRDIPVAVKVLRGGTRVKNRETKFYREALIWKPLSHPNILQMYGVANVGPLGTLGMVCPWIGKGNLTSYLRGRPHISLPERLSFLEQIAFALKYLHSRSIVHGDLTGNNVLVEDNGNVLLCDFGLSNIQRDGDAQFHTASTLKFNAPWAAPEVIFSYEYPDVTGATKASDVYSFGSVMLQASLPRELMHGNQLIQLLVPGFDRTATVSRKAVDTNCHLPQTRRSLPPSTPYERRIRV</sequence>
<dbReference type="SUPFAM" id="SSF56112">
    <property type="entry name" value="Protein kinase-like (PK-like)"/>
    <property type="match status" value="1"/>
</dbReference>
<dbReference type="OrthoDB" id="346907at2759"/>
<dbReference type="InterPro" id="IPR008266">
    <property type="entry name" value="Tyr_kinase_AS"/>
</dbReference>
<evidence type="ECO:0000256" key="2">
    <source>
        <dbReference type="ARBA" id="ARBA00022840"/>
    </source>
</evidence>
<evidence type="ECO:0000256" key="3">
    <source>
        <dbReference type="SAM" id="MobiDB-lite"/>
    </source>
</evidence>
<dbReference type="InterPro" id="IPR050198">
    <property type="entry name" value="Non-receptor_tyrosine_kinases"/>
</dbReference>
<dbReference type="GO" id="GO:0004672">
    <property type="term" value="F:protein kinase activity"/>
    <property type="evidence" value="ECO:0007669"/>
    <property type="project" value="InterPro"/>
</dbReference>
<dbReference type="InterPro" id="IPR000719">
    <property type="entry name" value="Prot_kinase_dom"/>
</dbReference>
<dbReference type="EMBL" id="MU150358">
    <property type="protein sequence ID" value="KAF9457791.1"/>
    <property type="molecule type" value="Genomic_DNA"/>
</dbReference>
<name>A0A9P6C9X0_9AGAR</name>
<keyword evidence="2" id="KW-0067">ATP-binding</keyword>
<keyword evidence="6" id="KW-1185">Reference proteome</keyword>
<dbReference type="GO" id="GO:0005524">
    <property type="term" value="F:ATP binding"/>
    <property type="evidence" value="ECO:0007669"/>
    <property type="project" value="UniProtKB-KW"/>
</dbReference>
<dbReference type="AlphaFoldDB" id="A0A9P6C9X0"/>
<dbReference type="Gene3D" id="1.10.510.10">
    <property type="entry name" value="Transferase(Phosphotransferase) domain 1"/>
    <property type="match status" value="1"/>
</dbReference>
<evidence type="ECO:0000259" key="4">
    <source>
        <dbReference type="PROSITE" id="PS50011"/>
    </source>
</evidence>
<dbReference type="Pfam" id="PF07714">
    <property type="entry name" value="PK_Tyr_Ser-Thr"/>
    <property type="match status" value="1"/>
</dbReference>
<dbReference type="InterPro" id="IPR001245">
    <property type="entry name" value="Ser-Thr/Tyr_kinase_cat_dom"/>
</dbReference>
<dbReference type="InterPro" id="IPR011009">
    <property type="entry name" value="Kinase-like_dom_sf"/>
</dbReference>
<protein>
    <submittedName>
        <fullName evidence="5">Kinase-like domain-containing protein</fullName>
    </submittedName>
</protein>
<feature type="domain" description="Protein kinase" evidence="4">
    <location>
        <begin position="9"/>
        <end position="268"/>
    </location>
</feature>
<evidence type="ECO:0000256" key="1">
    <source>
        <dbReference type="ARBA" id="ARBA00022741"/>
    </source>
</evidence>
<keyword evidence="5" id="KW-0418">Kinase</keyword>
<dbReference type="PROSITE" id="PS00109">
    <property type="entry name" value="PROTEIN_KINASE_TYR"/>
    <property type="match status" value="1"/>
</dbReference>
<feature type="region of interest" description="Disordered" evidence="3">
    <location>
        <begin position="249"/>
        <end position="268"/>
    </location>
</feature>
<dbReference type="PANTHER" id="PTHR24418">
    <property type="entry name" value="TYROSINE-PROTEIN KINASE"/>
    <property type="match status" value="1"/>
</dbReference>
<accession>A0A9P6C9X0</accession>
<keyword evidence="5" id="KW-0808">Transferase</keyword>